<keyword evidence="3" id="KW-1185">Reference proteome</keyword>
<accession>A0ABR1F1A3</accession>
<dbReference type="PANTHER" id="PTHR42899">
    <property type="entry name" value="SPERMATOGENESIS-ASSOCIATED PROTEIN 20"/>
    <property type="match status" value="1"/>
</dbReference>
<sequence length="845" mass="94497">MLRRVAAAGSSRAVLSRYQLGICRLPRTALSRQTSGAERSRSLSSVYSSRTLSTTAVCRNSSDSERKKMGTSAQFLGMPLVNTLETARSPYLRAHANNPVAWQQWTPATLARAVAENKPIFLSIGYHTCHWCHVMNREAFSSEKIAAKLNEYFIPIKLDREERPDLDAIYMLYLQAMSGGRGGWPLNVFLAPGSLEPIYGGTYWPGPWDEVSAKTGRTTKPPGPEFLEVLERIHELWAEDEAKCRFAGTDIVRQLRDWTAARSKGDSTTELHAGVLFDAYEYFTERFDEVNGGFGEAPKFPQPTMMSLLIKMHPHMRVKEKIDMGDDRNAADMAIYTLKKIAGGGIKDQVGHGFSRYSVTADWQLPHFEKMLYDQSLLLTAYLDAWLYDKKKNQFALDCVRDIAEYLVSGSLRNEAGGYYSAEDADSVAPDNTLMKREGAFYVWSYDEFFKVLGRIPGDIAAAYWGVSEYGNVDSQYDLHGELEGLNVLSVTMDVPELSGVFGMTEEKVREVIEDCKKKLRAYREEQRRAPEVDVKIVACWNGLAMGALARAGAAVMEIDQVSRTKWLESAKKTARFLKEKMFDAESGRLWRVFCDGERGSTLGMCEDYAYVISGLLDLYEATFDVSYLRWARELQETQNALFWDSEDNGFFSALAEDEGARELILRMKSGADTVEPSSNAVSVANLMRLAAVFGEDEYEQMALRTLDAYAKEIVAQPQSYCGMLGSVVAGSEGLRTVVIVGQTREEMKETVEKMRSVLAANTIVVGLRKEFGEGAEEEEARRAQEWLVAEGDEIYAGLLSRSGSRNGTTSYICQERRCSAPIEDSEELVRALSDEVGSSRESDV</sequence>
<dbReference type="CDD" id="cd02955">
    <property type="entry name" value="SSP411"/>
    <property type="match status" value="1"/>
</dbReference>
<dbReference type="InterPro" id="IPR036249">
    <property type="entry name" value="Thioredoxin-like_sf"/>
</dbReference>
<dbReference type="InterPro" id="IPR008928">
    <property type="entry name" value="6-hairpin_glycosidase_sf"/>
</dbReference>
<reference evidence="2 3" key="1">
    <citation type="submission" date="2024-03" db="EMBL/GenBank/DDBJ databases">
        <title>Genome-scale model development and genomic sequencing of the oleaginous clade Lipomyces.</title>
        <authorList>
            <consortium name="Lawrence Berkeley National Laboratory"/>
            <person name="Czajka J.J."/>
            <person name="Han Y."/>
            <person name="Kim J."/>
            <person name="Mondo S.J."/>
            <person name="Hofstad B.A."/>
            <person name="Robles A."/>
            <person name="Haridas S."/>
            <person name="Riley R."/>
            <person name="LaButti K."/>
            <person name="Pangilinan J."/>
            <person name="Andreopoulos W."/>
            <person name="Lipzen A."/>
            <person name="Yan J."/>
            <person name="Wang M."/>
            <person name="Ng V."/>
            <person name="Grigoriev I.V."/>
            <person name="Spatafora J.W."/>
            <person name="Magnuson J.K."/>
            <person name="Baker S.E."/>
            <person name="Pomraning K.R."/>
        </authorList>
    </citation>
    <scope>NUCLEOTIDE SEQUENCE [LARGE SCALE GENOMIC DNA]</scope>
    <source>
        <strain evidence="2 3">Phaff 52-87</strain>
    </source>
</reference>
<dbReference type="PANTHER" id="PTHR42899:SF1">
    <property type="entry name" value="SPERMATOGENESIS-ASSOCIATED PROTEIN 20"/>
    <property type="match status" value="1"/>
</dbReference>
<dbReference type="SUPFAM" id="SSF52833">
    <property type="entry name" value="Thioredoxin-like"/>
    <property type="match status" value="1"/>
</dbReference>
<comment type="caution">
    <text evidence="2">The sequence shown here is derived from an EMBL/GenBank/DDBJ whole genome shotgun (WGS) entry which is preliminary data.</text>
</comment>
<dbReference type="Proteomes" id="UP001498771">
    <property type="component" value="Unassembled WGS sequence"/>
</dbReference>
<dbReference type="RefSeq" id="XP_064766647.1">
    <property type="nucleotide sequence ID" value="XM_064913360.1"/>
</dbReference>
<protein>
    <recommendedName>
        <fullName evidence="1">Spermatogenesis-associated protein 20-like TRX domain-containing protein</fullName>
    </recommendedName>
</protein>
<dbReference type="Pfam" id="PF03190">
    <property type="entry name" value="Thioredox_DsbH"/>
    <property type="match status" value="1"/>
</dbReference>
<evidence type="ECO:0000259" key="1">
    <source>
        <dbReference type="Pfam" id="PF03190"/>
    </source>
</evidence>
<dbReference type="InterPro" id="IPR024705">
    <property type="entry name" value="Ssp411"/>
</dbReference>
<evidence type="ECO:0000313" key="3">
    <source>
        <dbReference type="Proteomes" id="UP001498771"/>
    </source>
</evidence>
<proteinExistence type="predicted"/>
<dbReference type="InterPro" id="IPR004879">
    <property type="entry name" value="Ssp411-like_TRX"/>
</dbReference>
<evidence type="ECO:0000313" key="2">
    <source>
        <dbReference type="EMBL" id="KAK7203614.1"/>
    </source>
</evidence>
<dbReference type="EMBL" id="JBBJBU010000011">
    <property type="protein sequence ID" value="KAK7203614.1"/>
    <property type="molecule type" value="Genomic_DNA"/>
</dbReference>
<organism evidence="2 3">
    <name type="scientific">Myxozyma melibiosi</name>
    <dbReference type="NCBI Taxonomy" id="54550"/>
    <lineage>
        <taxon>Eukaryota</taxon>
        <taxon>Fungi</taxon>
        <taxon>Dikarya</taxon>
        <taxon>Ascomycota</taxon>
        <taxon>Saccharomycotina</taxon>
        <taxon>Lipomycetes</taxon>
        <taxon>Lipomycetales</taxon>
        <taxon>Lipomycetaceae</taxon>
        <taxon>Myxozyma</taxon>
    </lineage>
</organism>
<dbReference type="GeneID" id="90038872"/>
<name>A0ABR1F1A3_9ASCO</name>
<dbReference type="InterPro" id="IPR012341">
    <property type="entry name" value="6hp_glycosidase-like_sf"/>
</dbReference>
<dbReference type="SUPFAM" id="SSF48208">
    <property type="entry name" value="Six-hairpin glycosidases"/>
    <property type="match status" value="1"/>
</dbReference>
<dbReference type="Gene3D" id="1.50.10.10">
    <property type="match status" value="1"/>
</dbReference>
<dbReference type="PIRSF" id="PIRSF006402">
    <property type="entry name" value="UCP006402_thioredoxin"/>
    <property type="match status" value="1"/>
</dbReference>
<dbReference type="Gene3D" id="3.40.30.10">
    <property type="entry name" value="Glutaredoxin"/>
    <property type="match status" value="1"/>
</dbReference>
<gene>
    <name evidence="2" type="ORF">BZA70DRAFT_282912</name>
</gene>
<feature type="domain" description="Spermatogenesis-associated protein 20-like TRX" evidence="1">
    <location>
        <begin position="82"/>
        <end position="255"/>
    </location>
</feature>